<dbReference type="SMART" id="SM00382">
    <property type="entry name" value="AAA"/>
    <property type="match status" value="1"/>
</dbReference>
<keyword evidence="3" id="KW-0067">ATP-binding</keyword>
<dbReference type="InterPro" id="IPR050221">
    <property type="entry name" value="26S_Proteasome_ATPase"/>
</dbReference>
<organism evidence="5 6">
    <name type="scientific">Microscilla marina ATCC 23134</name>
    <dbReference type="NCBI Taxonomy" id="313606"/>
    <lineage>
        <taxon>Bacteria</taxon>
        <taxon>Pseudomonadati</taxon>
        <taxon>Bacteroidota</taxon>
        <taxon>Cytophagia</taxon>
        <taxon>Cytophagales</taxon>
        <taxon>Microscillaceae</taxon>
        <taxon>Microscilla</taxon>
    </lineage>
</organism>
<evidence type="ECO:0000259" key="4">
    <source>
        <dbReference type="SMART" id="SM00382"/>
    </source>
</evidence>
<keyword evidence="6" id="KW-1185">Reference proteome</keyword>
<dbReference type="eggNOG" id="COG0464">
    <property type="taxonomic scope" value="Bacteria"/>
</dbReference>
<dbReference type="SUPFAM" id="SSF52540">
    <property type="entry name" value="P-loop containing nucleoside triphosphate hydrolases"/>
    <property type="match status" value="1"/>
</dbReference>
<dbReference type="AlphaFoldDB" id="A1ZEQ1"/>
<name>A1ZEQ1_MICM2</name>
<protein>
    <submittedName>
        <fullName evidence="5">Afp15</fullName>
    </submittedName>
</protein>
<dbReference type="InterPro" id="IPR027417">
    <property type="entry name" value="P-loop_NTPase"/>
</dbReference>
<dbReference type="RefSeq" id="WP_002694148.1">
    <property type="nucleotide sequence ID" value="NZ_AAWS01000004.1"/>
</dbReference>
<dbReference type="InterPro" id="IPR003593">
    <property type="entry name" value="AAA+_ATPase"/>
</dbReference>
<dbReference type="Proteomes" id="UP000004095">
    <property type="component" value="Unassembled WGS sequence"/>
</dbReference>
<gene>
    <name evidence="5" type="ORF">M23134_07410</name>
</gene>
<dbReference type="GO" id="GO:0016887">
    <property type="term" value="F:ATP hydrolysis activity"/>
    <property type="evidence" value="ECO:0007669"/>
    <property type="project" value="InterPro"/>
</dbReference>
<comment type="similarity">
    <text evidence="1">Belongs to the AAA ATPase family.</text>
</comment>
<dbReference type="EMBL" id="AAWS01000004">
    <property type="protein sequence ID" value="EAY31003.1"/>
    <property type="molecule type" value="Genomic_DNA"/>
</dbReference>
<evidence type="ECO:0000256" key="1">
    <source>
        <dbReference type="ARBA" id="ARBA00006914"/>
    </source>
</evidence>
<evidence type="ECO:0000313" key="5">
    <source>
        <dbReference type="EMBL" id="EAY31003.1"/>
    </source>
</evidence>
<reference evidence="5 6" key="1">
    <citation type="submission" date="2007-01" db="EMBL/GenBank/DDBJ databases">
        <authorList>
            <person name="Haygood M."/>
            <person name="Podell S."/>
            <person name="Anderson C."/>
            <person name="Hopkinson B."/>
            <person name="Roe K."/>
            <person name="Barbeau K."/>
            <person name="Gaasterland T."/>
            <person name="Ferriera S."/>
            <person name="Johnson J."/>
            <person name="Kravitz S."/>
            <person name="Beeson K."/>
            <person name="Sutton G."/>
            <person name="Rogers Y.-H."/>
            <person name="Friedman R."/>
            <person name="Frazier M."/>
            <person name="Venter J.C."/>
        </authorList>
    </citation>
    <scope>NUCLEOTIDE SEQUENCE [LARGE SCALE GENOMIC DNA]</scope>
    <source>
        <strain evidence="5 6">ATCC 23134</strain>
    </source>
</reference>
<dbReference type="OrthoDB" id="7438987at2"/>
<dbReference type="GO" id="GO:0005524">
    <property type="term" value="F:ATP binding"/>
    <property type="evidence" value="ECO:0007669"/>
    <property type="project" value="UniProtKB-KW"/>
</dbReference>
<dbReference type="Pfam" id="PF00004">
    <property type="entry name" value="AAA"/>
    <property type="match status" value="1"/>
</dbReference>
<sequence>MQTIMLKDYSQDLKWLQDYICFRLDQEGSNSQKEEATLAEPLSIPLEEFQKDYQQMIAPFSIVERLVILGALANQVYPTLWQAFAENKAKLDLGQFGLLKLPHTPYLQATVGTVLFLIAGNDPTQQKKTWQLLSADTRLRTSGILEWPTNELLPTLGTVLQLSSNVLHQLVTERALPVQYSSDFPATLLTTTKTWDDLIVDEETNTLLAQACKWVQYYHQVQQATQGNQRQGYRLLMEGPSGTGKTMTAALLGQAANKPVYRIDISNIVDKYVGETSKKLRRIFEIAEAQDWILFFDEGDALFGKRSEGSSSSNERYANQEVSYLLYKLEEYPGMIFLATNHATAIDQAFQRRFHSWITFQTPDKYTRAQLWQHFFEKPGYLQLDPAISQARFRELAEAANVSAAWIEQFYAYCVLQATAKGTNSISAEEMRQYLHWYGCERGYFEYNTAHLFQKQYAYEGAEGS</sequence>
<evidence type="ECO:0000256" key="2">
    <source>
        <dbReference type="ARBA" id="ARBA00022741"/>
    </source>
</evidence>
<dbReference type="InterPro" id="IPR003959">
    <property type="entry name" value="ATPase_AAA_core"/>
</dbReference>
<evidence type="ECO:0000313" key="6">
    <source>
        <dbReference type="Proteomes" id="UP000004095"/>
    </source>
</evidence>
<proteinExistence type="inferred from homology"/>
<dbReference type="CDD" id="cd19481">
    <property type="entry name" value="RecA-like_protease"/>
    <property type="match status" value="1"/>
</dbReference>
<evidence type="ECO:0000256" key="3">
    <source>
        <dbReference type="ARBA" id="ARBA00022840"/>
    </source>
</evidence>
<accession>A1ZEQ1</accession>
<feature type="domain" description="AAA+ ATPase" evidence="4">
    <location>
        <begin position="231"/>
        <end position="359"/>
    </location>
</feature>
<comment type="caution">
    <text evidence="5">The sequence shown here is derived from an EMBL/GenBank/DDBJ whole genome shotgun (WGS) entry which is preliminary data.</text>
</comment>
<dbReference type="Gene3D" id="3.40.50.300">
    <property type="entry name" value="P-loop containing nucleotide triphosphate hydrolases"/>
    <property type="match status" value="1"/>
</dbReference>
<dbReference type="PANTHER" id="PTHR23073">
    <property type="entry name" value="26S PROTEASOME REGULATORY SUBUNIT"/>
    <property type="match status" value="1"/>
</dbReference>
<keyword evidence="2" id="KW-0547">Nucleotide-binding</keyword>